<dbReference type="AlphaFoldDB" id="A0AB38PZ04"/>
<keyword evidence="3" id="KW-1185">Reference proteome</keyword>
<dbReference type="EMBL" id="SAXZ01000010">
    <property type="protein sequence ID" value="TXJ32750.1"/>
    <property type="molecule type" value="Genomic_DNA"/>
</dbReference>
<name>A0AB38PZ04_9SPIR</name>
<dbReference type="Proteomes" id="UP000324336">
    <property type="component" value="Unassembled WGS sequence"/>
</dbReference>
<proteinExistence type="predicted"/>
<evidence type="ECO:0000313" key="2">
    <source>
        <dbReference type="EMBL" id="TXJ32750.1"/>
    </source>
</evidence>
<dbReference type="Proteomes" id="UP000322659">
    <property type="component" value="Unassembled WGS sequence"/>
</dbReference>
<evidence type="ECO:0000313" key="4">
    <source>
        <dbReference type="Proteomes" id="UP000324336"/>
    </source>
</evidence>
<accession>A0AB38PZ04</accession>
<reference evidence="1" key="2">
    <citation type="submission" date="2019-01" db="EMBL/GenBank/DDBJ databases">
        <authorList>
            <person name="Thorell K."/>
        </authorList>
    </citation>
    <scope>NUCLEOTIDE SEQUENCE</scope>
    <source>
        <strain evidence="1">PC4597II</strain>
        <strain evidence="2">PC5099IV</strain>
    </source>
</reference>
<protein>
    <submittedName>
        <fullName evidence="1">Uncharacterized protein</fullName>
    </submittedName>
</protein>
<organism evidence="1 4">
    <name type="scientific">Brachyspira aalborgi</name>
    <dbReference type="NCBI Taxonomy" id="29522"/>
    <lineage>
        <taxon>Bacteria</taxon>
        <taxon>Pseudomonadati</taxon>
        <taxon>Spirochaetota</taxon>
        <taxon>Spirochaetia</taxon>
        <taxon>Brachyspirales</taxon>
        <taxon>Brachyspiraceae</taxon>
        <taxon>Brachyspira</taxon>
    </lineage>
</organism>
<reference evidence="3 4" key="1">
    <citation type="journal article" date="1992" name="Lakartidningen">
        <title>[Penicillin V and not amoxicillin is the first choice preparation in acute otitis].</title>
        <authorList>
            <person name="Kamme C."/>
            <person name="Lundgren K."/>
            <person name="Prellner K."/>
        </authorList>
    </citation>
    <scope>NUCLEOTIDE SEQUENCE [LARGE SCALE GENOMIC DNA]</scope>
    <source>
        <strain evidence="1 4">PC4597II</strain>
        <strain evidence="2 3">PC5099IV</strain>
    </source>
</reference>
<evidence type="ECO:0000313" key="1">
    <source>
        <dbReference type="EMBL" id="TXJ24392.1"/>
    </source>
</evidence>
<evidence type="ECO:0000313" key="3">
    <source>
        <dbReference type="Proteomes" id="UP000322659"/>
    </source>
</evidence>
<sequence>MSSKTLVIGQDKNYEGKLSKQVVDGVIAKFKKVYEKYTSENKIIEAFELNGGEDMTAGAKVSWHAFYMWCRRRGVDVIYNTSADTNKIISNLRIRVENKNRN</sequence>
<dbReference type="EMBL" id="SAYA01000023">
    <property type="protein sequence ID" value="TXJ24392.1"/>
    <property type="molecule type" value="Genomic_DNA"/>
</dbReference>
<dbReference type="RefSeq" id="WP_021959344.1">
    <property type="nucleotide sequence ID" value="NZ_SAXV01000020.1"/>
</dbReference>
<gene>
    <name evidence="2" type="ORF">EPJ71_04180</name>
    <name evidence="1" type="ORF">EPJ73_11190</name>
</gene>
<comment type="caution">
    <text evidence="1">The sequence shown here is derived from an EMBL/GenBank/DDBJ whole genome shotgun (WGS) entry which is preliminary data.</text>
</comment>